<sequence>MKKWNGKTALWTIGILILSAVPMFSQESKTIITQDPKFENLLKEKRRINSSITVNDRYKIQIYTGDSETSKKALADFRKKFKNYDGTIIFNTPFYKVWVGNLKTRIEAERSLSEIKGEYPNALLIRPNK</sequence>
<accession>A0A2S0RFN2</accession>
<proteinExistence type="predicted"/>
<dbReference type="KEGG" id="fmg:HYN48_05145"/>
<dbReference type="Gene3D" id="3.30.70.1070">
    <property type="entry name" value="Sporulation related repeat"/>
    <property type="match status" value="1"/>
</dbReference>
<dbReference type="EMBL" id="CP028811">
    <property type="protein sequence ID" value="AWA29522.1"/>
    <property type="molecule type" value="Genomic_DNA"/>
</dbReference>
<dbReference type="GO" id="GO:0042834">
    <property type="term" value="F:peptidoglycan binding"/>
    <property type="evidence" value="ECO:0007669"/>
    <property type="project" value="InterPro"/>
</dbReference>
<keyword evidence="2" id="KW-1185">Reference proteome</keyword>
<organism evidence="1 2">
    <name type="scientific">Flavobacterium magnum</name>
    <dbReference type="NCBI Taxonomy" id="2162713"/>
    <lineage>
        <taxon>Bacteria</taxon>
        <taxon>Pseudomonadati</taxon>
        <taxon>Bacteroidota</taxon>
        <taxon>Flavobacteriia</taxon>
        <taxon>Flavobacteriales</taxon>
        <taxon>Flavobacteriaceae</taxon>
        <taxon>Flavobacterium</taxon>
    </lineage>
</organism>
<name>A0A2S0RFN2_9FLAO</name>
<protein>
    <submittedName>
        <fullName evidence="1">Sporulation protein</fullName>
    </submittedName>
</protein>
<dbReference type="InterPro" id="IPR036680">
    <property type="entry name" value="SPOR-like_sf"/>
</dbReference>
<reference evidence="1 2" key="1">
    <citation type="submission" date="2018-04" db="EMBL/GenBank/DDBJ databases">
        <title>Genome sequencing of Flavobacterium sp. HYN0048.</title>
        <authorList>
            <person name="Yi H."/>
            <person name="Baek C."/>
        </authorList>
    </citation>
    <scope>NUCLEOTIDE SEQUENCE [LARGE SCALE GENOMIC DNA]</scope>
    <source>
        <strain evidence="1 2">HYN0048</strain>
    </source>
</reference>
<evidence type="ECO:0000313" key="2">
    <source>
        <dbReference type="Proteomes" id="UP000244193"/>
    </source>
</evidence>
<evidence type="ECO:0000313" key="1">
    <source>
        <dbReference type="EMBL" id="AWA29522.1"/>
    </source>
</evidence>
<dbReference type="RefSeq" id="WP_108370106.1">
    <property type="nucleotide sequence ID" value="NZ_CP028811.1"/>
</dbReference>
<gene>
    <name evidence="1" type="ORF">HYN48_05145</name>
</gene>
<dbReference type="AlphaFoldDB" id="A0A2S0RFN2"/>
<dbReference type="Proteomes" id="UP000244193">
    <property type="component" value="Chromosome"/>
</dbReference>
<dbReference type="OrthoDB" id="2473397at2"/>